<sequence>MGSLLNLFIRSEEKELFFVQTDFQKNVKINLPASSDWQKQLKMISMTKEDLVIIKSLQPLIKENIEHIVSQFYKNIEYVPGLLEIIKAHSSVDRLKVTLMRHIQEMFSGVIDMSFIEQRRVIAHIHFRIGLQPKWYICSFQDMLLSMLAILDDRIEDKAEYQKAVKAVTKILNFEQQLVLEAFEAEQIKERERHEEQKQLIIQSVGNSVDELASISEETSAALQELSSKADEVVDFAKNSAESANEVTHQSIAGKSKLDDHQKMIYEIKKQSETITSDLSKLEEATHKINDVVGIVTAIAEQTNLLSLNAAIEAARAGETGRGFSVVAQEVRKLADQTKTSVSGVSELVKNTETSIKAVLDSVNSIHHFVNESVSESVEISDFFQSILSTMDDSNKKSIALEKEVEVMAEVIEELTNAVGQIAVSADNLTDTAHRI</sequence>
<dbReference type="InterPro" id="IPR039379">
    <property type="entry name" value="Protoglobin_sensor_dom"/>
</dbReference>
<dbReference type="SUPFAM" id="SSF46458">
    <property type="entry name" value="Globin-like"/>
    <property type="match status" value="1"/>
</dbReference>
<evidence type="ECO:0000259" key="3">
    <source>
        <dbReference type="PROSITE" id="PS50111"/>
    </source>
</evidence>
<dbReference type="InterPro" id="IPR009050">
    <property type="entry name" value="Globin-like_sf"/>
</dbReference>
<dbReference type="CDD" id="cd01068">
    <property type="entry name" value="globin_sensor"/>
    <property type="match status" value="1"/>
</dbReference>
<protein>
    <submittedName>
        <fullName evidence="4">Heme-based aerotactic transducer</fullName>
    </submittedName>
</protein>
<dbReference type="RefSeq" id="WP_310255476.1">
    <property type="nucleotide sequence ID" value="NZ_JAVDWA010000001.1"/>
</dbReference>
<dbReference type="PANTHER" id="PTHR32089:SF118">
    <property type="entry name" value="HEME-BASED AEROTACTIC TRANSDUCER HEMAT"/>
    <property type="match status" value="1"/>
</dbReference>
<accession>A0ABU1TV82</accession>
<dbReference type="PANTHER" id="PTHR32089">
    <property type="entry name" value="METHYL-ACCEPTING CHEMOTAXIS PROTEIN MCPB"/>
    <property type="match status" value="1"/>
</dbReference>
<proteinExistence type="predicted"/>
<dbReference type="InterPro" id="IPR004089">
    <property type="entry name" value="MCPsignal_dom"/>
</dbReference>
<feature type="domain" description="Methyl-accepting transducer" evidence="3">
    <location>
        <begin position="187"/>
        <end position="423"/>
    </location>
</feature>
<dbReference type="InterPro" id="IPR012292">
    <property type="entry name" value="Globin/Proto"/>
</dbReference>
<evidence type="ECO:0000313" key="5">
    <source>
        <dbReference type="Proteomes" id="UP001258181"/>
    </source>
</evidence>
<dbReference type="EMBL" id="JAVDWA010000001">
    <property type="protein sequence ID" value="MDR7071111.1"/>
    <property type="molecule type" value="Genomic_DNA"/>
</dbReference>
<dbReference type="Gene3D" id="1.10.490.10">
    <property type="entry name" value="Globins"/>
    <property type="match status" value="1"/>
</dbReference>
<dbReference type="Pfam" id="PF00015">
    <property type="entry name" value="MCPsignal"/>
    <property type="match status" value="1"/>
</dbReference>
<dbReference type="Proteomes" id="UP001258181">
    <property type="component" value="Unassembled WGS sequence"/>
</dbReference>
<evidence type="ECO:0000256" key="2">
    <source>
        <dbReference type="PROSITE-ProRule" id="PRU00284"/>
    </source>
</evidence>
<name>A0ABU1TV82_9BACL</name>
<keyword evidence="1 2" id="KW-0807">Transducer</keyword>
<evidence type="ECO:0000313" key="4">
    <source>
        <dbReference type="EMBL" id="MDR7071111.1"/>
    </source>
</evidence>
<gene>
    <name evidence="4" type="ORF">J2X07_000086</name>
</gene>
<dbReference type="SMART" id="SM00283">
    <property type="entry name" value="MA"/>
    <property type="match status" value="1"/>
</dbReference>
<reference evidence="4 5" key="1">
    <citation type="submission" date="2023-07" db="EMBL/GenBank/DDBJ databases">
        <title>Sorghum-associated microbial communities from plants grown in Nebraska, USA.</title>
        <authorList>
            <person name="Schachtman D."/>
        </authorList>
    </citation>
    <scope>NUCLEOTIDE SEQUENCE [LARGE SCALE GENOMIC DNA]</scope>
    <source>
        <strain evidence="4 5">BE211</strain>
    </source>
</reference>
<dbReference type="Gene3D" id="1.10.287.950">
    <property type="entry name" value="Methyl-accepting chemotaxis protein"/>
    <property type="match status" value="1"/>
</dbReference>
<comment type="caution">
    <text evidence="4">The sequence shown here is derived from an EMBL/GenBank/DDBJ whole genome shotgun (WGS) entry which is preliminary data.</text>
</comment>
<dbReference type="SUPFAM" id="SSF58104">
    <property type="entry name" value="Methyl-accepting chemotaxis protein (MCP) signaling domain"/>
    <property type="match status" value="1"/>
</dbReference>
<evidence type="ECO:0000256" key="1">
    <source>
        <dbReference type="ARBA" id="ARBA00023224"/>
    </source>
</evidence>
<dbReference type="Pfam" id="PF11563">
    <property type="entry name" value="Protoglobin"/>
    <property type="match status" value="1"/>
</dbReference>
<dbReference type="PROSITE" id="PS50111">
    <property type="entry name" value="CHEMOTAXIS_TRANSDUC_2"/>
    <property type="match status" value="1"/>
</dbReference>
<keyword evidence="5" id="KW-1185">Reference proteome</keyword>
<dbReference type="InterPro" id="IPR044398">
    <property type="entry name" value="Globin-sensor_dom"/>
</dbReference>
<organism evidence="4 5">
    <name type="scientific">Fictibacillus barbaricus</name>
    <dbReference type="NCBI Taxonomy" id="182136"/>
    <lineage>
        <taxon>Bacteria</taxon>
        <taxon>Bacillati</taxon>
        <taxon>Bacillota</taxon>
        <taxon>Bacilli</taxon>
        <taxon>Bacillales</taxon>
        <taxon>Fictibacillaceae</taxon>
        <taxon>Fictibacillus</taxon>
    </lineage>
</organism>